<evidence type="ECO:0000256" key="2">
    <source>
        <dbReference type="ARBA" id="ARBA00022829"/>
    </source>
</evidence>
<evidence type="ECO:0000256" key="1">
    <source>
        <dbReference type="ARBA" id="ARBA00006295"/>
    </source>
</evidence>
<dbReference type="InterPro" id="IPR003115">
    <property type="entry name" value="ParB_N"/>
</dbReference>
<keyword evidence="7" id="KW-1185">Reference proteome</keyword>
<comment type="similarity">
    <text evidence="1">Belongs to the ParB family.</text>
</comment>
<dbReference type="Gene3D" id="3.90.1530.30">
    <property type="match status" value="1"/>
</dbReference>
<organism evidence="6 7">
    <name type="scientific">Flagellimonas zhangzhouensis</name>
    <dbReference type="NCBI Taxonomy" id="1073328"/>
    <lineage>
        <taxon>Bacteria</taxon>
        <taxon>Pseudomonadati</taxon>
        <taxon>Bacteroidota</taxon>
        <taxon>Flavobacteriia</taxon>
        <taxon>Flavobacteriales</taxon>
        <taxon>Flavobacteriaceae</taxon>
        <taxon>Flagellimonas</taxon>
    </lineage>
</organism>
<dbReference type="InterPro" id="IPR036086">
    <property type="entry name" value="ParB/Sulfiredoxin_sf"/>
</dbReference>
<sequence>MEAQTKQRAAQKRNNGQATKKRQTKSAGKVKVVPQIQMLEIRSVSPDPTQPRKTFDEQSLHHLAQSIAEHGVLQPITVRKMDEGFTIVMGERRFRASKLAGLTTIPAMVRDYVDTEVLEVQIIENLQRKDVEPTEEAEAIQFLLDRYDPGEIAKRLGRSENYIRQRIKLAGLIEGFRAYVRNGEMTLGLAVAVALFEPGEQQMMLESLEGEYQGHRIKRMIESRTFDLTKACFDVRDKTLVPKAGACVVCPFNAANQGNLFGEGKMVCTRTSCFENKKTKTFMQLLKRVKKEGLKLVPNISKYWMEEERNQWVMAQMGKVGLKVHLTNELDILKEPVAPTMESIKEEHRHYEYTEEELTEFLNEALEYFTEEKEAWDNALDHGFEKGILLETDTYLTQTIFVKVREETDGGSSGAKSLEKRKMSECTPEEQIIKINAREMRKKQIENKNQFKEVVDMIRETEYIDRKKALTTDEMVAISISLFENNIGFYGQREHFKDFFGDDSRLSHEELVARFKDNFKKETFHRLLRFLLTRQVHLGESNHTNDLTNRSFYIAMQSFYKDKISGIEDAYAESRQKREARIKERIVVLEQQAKAFKD</sequence>
<dbReference type="STRING" id="1073328.SAMN05216294_2798"/>
<dbReference type="OrthoDB" id="9796891at2"/>
<dbReference type="SUPFAM" id="SSF110849">
    <property type="entry name" value="ParB/Sulfiredoxin"/>
    <property type="match status" value="1"/>
</dbReference>
<dbReference type="GO" id="GO:0003677">
    <property type="term" value="F:DNA binding"/>
    <property type="evidence" value="ECO:0007669"/>
    <property type="project" value="UniProtKB-KW"/>
</dbReference>
<evidence type="ECO:0000313" key="6">
    <source>
        <dbReference type="EMBL" id="SDW95521.1"/>
    </source>
</evidence>
<dbReference type="PANTHER" id="PTHR33375">
    <property type="entry name" value="CHROMOSOME-PARTITIONING PROTEIN PARB-RELATED"/>
    <property type="match status" value="1"/>
</dbReference>
<dbReference type="NCBIfam" id="TIGR00180">
    <property type="entry name" value="parB_part"/>
    <property type="match status" value="1"/>
</dbReference>
<dbReference type="InterPro" id="IPR004437">
    <property type="entry name" value="ParB/RepB/Spo0J"/>
</dbReference>
<evidence type="ECO:0000256" key="3">
    <source>
        <dbReference type="ARBA" id="ARBA00023125"/>
    </source>
</evidence>
<dbReference type="Pfam" id="PF17762">
    <property type="entry name" value="HTH_ParB"/>
    <property type="match status" value="1"/>
</dbReference>
<dbReference type="PANTHER" id="PTHR33375:SF1">
    <property type="entry name" value="CHROMOSOME-PARTITIONING PROTEIN PARB-RELATED"/>
    <property type="match status" value="1"/>
</dbReference>
<dbReference type="FunFam" id="3.90.1530.30:FF:000001">
    <property type="entry name" value="Chromosome partitioning protein ParB"/>
    <property type="match status" value="1"/>
</dbReference>
<dbReference type="EMBL" id="FNMY01000004">
    <property type="protein sequence ID" value="SDW95521.1"/>
    <property type="molecule type" value="Genomic_DNA"/>
</dbReference>
<dbReference type="InterPro" id="IPR041468">
    <property type="entry name" value="HTH_ParB/Spo0J"/>
</dbReference>
<gene>
    <name evidence="6" type="ORF">SAMN04487892_2791</name>
</gene>
<accession>A0A1H2XRJ5</accession>
<dbReference type="SMART" id="SM00470">
    <property type="entry name" value="ParB"/>
    <property type="match status" value="1"/>
</dbReference>
<evidence type="ECO:0000313" key="7">
    <source>
        <dbReference type="Proteomes" id="UP000199592"/>
    </source>
</evidence>
<dbReference type="GO" id="GO:0005694">
    <property type="term" value="C:chromosome"/>
    <property type="evidence" value="ECO:0007669"/>
    <property type="project" value="TreeGrafter"/>
</dbReference>
<dbReference type="Gene3D" id="1.10.10.2830">
    <property type="match status" value="1"/>
</dbReference>
<dbReference type="Proteomes" id="UP000199592">
    <property type="component" value="Unassembled WGS sequence"/>
</dbReference>
<dbReference type="InterPro" id="IPR050336">
    <property type="entry name" value="Chromosome_partition/occlusion"/>
</dbReference>
<name>A0A1H2XRJ5_9FLAO</name>
<dbReference type="Pfam" id="PF02195">
    <property type="entry name" value="ParB_N"/>
    <property type="match status" value="1"/>
</dbReference>
<feature type="domain" description="ParB-like N-terminal" evidence="5">
    <location>
        <begin position="37"/>
        <end position="126"/>
    </location>
</feature>
<feature type="region of interest" description="Disordered" evidence="4">
    <location>
        <begin position="1"/>
        <end position="31"/>
    </location>
</feature>
<dbReference type="AlphaFoldDB" id="A0A1H2XRJ5"/>
<evidence type="ECO:0000256" key="4">
    <source>
        <dbReference type="SAM" id="MobiDB-lite"/>
    </source>
</evidence>
<feature type="compositionally biased region" description="Polar residues" evidence="4">
    <location>
        <begin position="1"/>
        <end position="18"/>
    </location>
</feature>
<protein>
    <submittedName>
        <fullName evidence="6">Chromosome partitioning protein, ParB family</fullName>
    </submittedName>
</protein>
<evidence type="ECO:0000259" key="5">
    <source>
        <dbReference type="SMART" id="SM00470"/>
    </source>
</evidence>
<dbReference type="CDD" id="cd16393">
    <property type="entry name" value="SPO0J_N"/>
    <property type="match status" value="1"/>
</dbReference>
<dbReference type="GO" id="GO:0007059">
    <property type="term" value="P:chromosome segregation"/>
    <property type="evidence" value="ECO:0007669"/>
    <property type="project" value="UniProtKB-KW"/>
</dbReference>
<dbReference type="RefSeq" id="WP_090298214.1">
    <property type="nucleotide sequence ID" value="NZ_FNKI01000003.1"/>
</dbReference>
<keyword evidence="3" id="KW-0238">DNA-binding</keyword>
<proteinExistence type="inferred from homology"/>
<keyword evidence="2" id="KW-0159">Chromosome partition</keyword>
<reference evidence="7" key="1">
    <citation type="submission" date="2016-10" db="EMBL/GenBank/DDBJ databases">
        <authorList>
            <person name="Varghese N."/>
            <person name="Submissions S."/>
        </authorList>
    </citation>
    <scope>NUCLEOTIDE SEQUENCE [LARGE SCALE GENOMIC DNA]</scope>
    <source>
        <strain evidence="7">DSM 25030</strain>
    </source>
</reference>